<evidence type="ECO:0000313" key="9">
    <source>
        <dbReference type="EMBL" id="SIQ33425.1"/>
    </source>
</evidence>
<keyword evidence="5 7" id="KW-1133">Transmembrane helix</keyword>
<evidence type="ECO:0000256" key="6">
    <source>
        <dbReference type="ARBA" id="ARBA00023136"/>
    </source>
</evidence>
<keyword evidence="2 7" id="KW-0813">Transport</keyword>
<dbReference type="CDD" id="cd06261">
    <property type="entry name" value="TM_PBP2"/>
    <property type="match status" value="1"/>
</dbReference>
<dbReference type="PANTHER" id="PTHR43386:SF25">
    <property type="entry name" value="PEPTIDE ABC TRANSPORTER PERMEASE PROTEIN"/>
    <property type="match status" value="1"/>
</dbReference>
<feature type="transmembrane region" description="Helical" evidence="7">
    <location>
        <begin position="304"/>
        <end position="324"/>
    </location>
</feature>
<evidence type="ECO:0000256" key="4">
    <source>
        <dbReference type="ARBA" id="ARBA00022692"/>
    </source>
</evidence>
<feature type="transmembrane region" description="Helical" evidence="7">
    <location>
        <begin position="252"/>
        <end position="269"/>
    </location>
</feature>
<proteinExistence type="inferred from homology"/>
<evidence type="ECO:0000256" key="3">
    <source>
        <dbReference type="ARBA" id="ARBA00022475"/>
    </source>
</evidence>
<gene>
    <name evidence="9" type="ORF">SAMN05421828_103224</name>
</gene>
<dbReference type="InterPro" id="IPR050366">
    <property type="entry name" value="BP-dependent_transpt_permease"/>
</dbReference>
<dbReference type="InterPro" id="IPR025966">
    <property type="entry name" value="OppC_N"/>
</dbReference>
<comment type="similarity">
    <text evidence="7">Belongs to the binding-protein-dependent transport system permease family.</text>
</comment>
<dbReference type="EMBL" id="FTNE01000003">
    <property type="protein sequence ID" value="SIQ33425.1"/>
    <property type="molecule type" value="Genomic_DNA"/>
</dbReference>
<dbReference type="OrthoDB" id="9812701at2"/>
<comment type="subcellular location">
    <subcellularLocation>
        <location evidence="1 7">Cell membrane</location>
        <topology evidence="1 7">Multi-pass membrane protein</topology>
    </subcellularLocation>
</comment>
<feature type="transmembrane region" description="Helical" evidence="7">
    <location>
        <begin position="126"/>
        <end position="153"/>
    </location>
</feature>
<sequence length="339" mass="35917">MSEVSATERDIAPPAPGYWAMAGRKLLRDRAAMISLAVLVIIALLCAAAPWYAAHIAHTNPFRSNLSGTVMRHGKPVEVLGAANNPLHLGIEPIGPSWRLGPYMLGADQQGRDVAARLLYGGGNSLIISFAAAAVCLVLAAITGILAGFFGGWVDRVISWLLDALWAFPVFLLAISLSVVLIAHGIDLGLFRLDASSLALPITIIGVIYVPYVARPVRGLVMGLRQSDYVLAAIGIGAPAWRILWFDILPNVISALVVFAPLIIALDLLTEAALSFLSIGVQPPAASWGTIIHDGESLIYTRPMVAIAPGLAIVITVLALNILGDGLRDALDPRAKLRN</sequence>
<evidence type="ECO:0000256" key="2">
    <source>
        <dbReference type="ARBA" id="ARBA00022448"/>
    </source>
</evidence>
<dbReference type="Gene3D" id="1.10.3720.10">
    <property type="entry name" value="MetI-like"/>
    <property type="match status" value="1"/>
</dbReference>
<dbReference type="Pfam" id="PF12911">
    <property type="entry name" value="OppC_N"/>
    <property type="match status" value="1"/>
</dbReference>
<dbReference type="InterPro" id="IPR035906">
    <property type="entry name" value="MetI-like_sf"/>
</dbReference>
<evidence type="ECO:0000256" key="1">
    <source>
        <dbReference type="ARBA" id="ARBA00004651"/>
    </source>
</evidence>
<dbReference type="RefSeq" id="WP_029312786.1">
    <property type="nucleotide sequence ID" value="NZ_FTNE01000003.1"/>
</dbReference>
<evidence type="ECO:0000313" key="10">
    <source>
        <dbReference type="Proteomes" id="UP000186308"/>
    </source>
</evidence>
<protein>
    <submittedName>
        <fullName evidence="9">Peptide/nickel transport system permease protein</fullName>
    </submittedName>
</protein>
<name>A0A8G2CIS5_ACIRU</name>
<feature type="transmembrane region" description="Helical" evidence="7">
    <location>
        <begin position="229"/>
        <end position="246"/>
    </location>
</feature>
<keyword evidence="10" id="KW-1185">Reference proteome</keyword>
<accession>A0A8G2CIS5</accession>
<dbReference type="PANTHER" id="PTHR43386">
    <property type="entry name" value="OLIGOPEPTIDE TRANSPORT SYSTEM PERMEASE PROTEIN APPC"/>
    <property type="match status" value="1"/>
</dbReference>
<dbReference type="SUPFAM" id="SSF161098">
    <property type="entry name" value="MetI-like"/>
    <property type="match status" value="1"/>
</dbReference>
<keyword evidence="3" id="KW-1003">Cell membrane</keyword>
<feature type="transmembrane region" description="Helical" evidence="7">
    <location>
        <begin position="198"/>
        <end position="217"/>
    </location>
</feature>
<evidence type="ECO:0000256" key="5">
    <source>
        <dbReference type="ARBA" id="ARBA00022989"/>
    </source>
</evidence>
<dbReference type="Proteomes" id="UP000186308">
    <property type="component" value="Unassembled WGS sequence"/>
</dbReference>
<keyword evidence="4 7" id="KW-0812">Transmembrane</keyword>
<comment type="caution">
    <text evidence="9">The sequence shown here is derived from an EMBL/GenBank/DDBJ whole genome shotgun (WGS) entry which is preliminary data.</text>
</comment>
<dbReference type="Pfam" id="PF00528">
    <property type="entry name" value="BPD_transp_1"/>
    <property type="match status" value="1"/>
</dbReference>
<dbReference type="GO" id="GO:0005886">
    <property type="term" value="C:plasma membrane"/>
    <property type="evidence" value="ECO:0007669"/>
    <property type="project" value="UniProtKB-SubCell"/>
</dbReference>
<dbReference type="PROSITE" id="PS50928">
    <property type="entry name" value="ABC_TM1"/>
    <property type="match status" value="1"/>
</dbReference>
<feature type="transmembrane region" description="Helical" evidence="7">
    <location>
        <begin position="165"/>
        <end position="186"/>
    </location>
</feature>
<dbReference type="InterPro" id="IPR000515">
    <property type="entry name" value="MetI-like"/>
</dbReference>
<organism evidence="9 10">
    <name type="scientific">Acidiphilium rubrum</name>
    <dbReference type="NCBI Taxonomy" id="526"/>
    <lineage>
        <taxon>Bacteria</taxon>
        <taxon>Pseudomonadati</taxon>
        <taxon>Pseudomonadota</taxon>
        <taxon>Alphaproteobacteria</taxon>
        <taxon>Acetobacterales</taxon>
        <taxon>Acidocellaceae</taxon>
        <taxon>Acidiphilium</taxon>
    </lineage>
</organism>
<dbReference type="GO" id="GO:0055085">
    <property type="term" value="P:transmembrane transport"/>
    <property type="evidence" value="ECO:0007669"/>
    <property type="project" value="InterPro"/>
</dbReference>
<dbReference type="AlphaFoldDB" id="A0A8G2CIS5"/>
<feature type="domain" description="ABC transmembrane type-1" evidence="8">
    <location>
        <begin position="122"/>
        <end position="324"/>
    </location>
</feature>
<feature type="transmembrane region" description="Helical" evidence="7">
    <location>
        <begin position="31"/>
        <end position="53"/>
    </location>
</feature>
<keyword evidence="6 7" id="KW-0472">Membrane</keyword>
<evidence type="ECO:0000256" key="7">
    <source>
        <dbReference type="RuleBase" id="RU363032"/>
    </source>
</evidence>
<reference evidence="9 10" key="1">
    <citation type="submission" date="2017-01" db="EMBL/GenBank/DDBJ databases">
        <authorList>
            <person name="Varghese N."/>
            <person name="Submissions S."/>
        </authorList>
    </citation>
    <scope>NUCLEOTIDE SEQUENCE [LARGE SCALE GENOMIC DNA]</scope>
    <source>
        <strain evidence="9 10">ATCC 35905</strain>
    </source>
</reference>
<evidence type="ECO:0000259" key="8">
    <source>
        <dbReference type="PROSITE" id="PS50928"/>
    </source>
</evidence>